<dbReference type="OrthoDB" id="2877624at2"/>
<gene>
    <name evidence="9" type="ORF">SMSP2_01173</name>
</gene>
<keyword evidence="3" id="KW-1003">Cell membrane</keyword>
<dbReference type="Proteomes" id="UP000188181">
    <property type="component" value="Chromosome"/>
</dbReference>
<evidence type="ECO:0000313" key="9">
    <source>
        <dbReference type="EMBL" id="AQQ70811.1"/>
    </source>
</evidence>
<dbReference type="Pfam" id="PF04290">
    <property type="entry name" value="DctQ"/>
    <property type="match status" value="1"/>
</dbReference>
<evidence type="ECO:0000259" key="8">
    <source>
        <dbReference type="Pfam" id="PF04290"/>
    </source>
</evidence>
<evidence type="ECO:0000313" key="10">
    <source>
        <dbReference type="Proteomes" id="UP000188181"/>
    </source>
</evidence>
<keyword evidence="4 7" id="KW-0812">Transmembrane</keyword>
<dbReference type="RefSeq" id="WP_146683048.1">
    <property type="nucleotide sequence ID" value="NZ_CP019646.1"/>
</dbReference>
<proteinExistence type="predicted"/>
<keyword evidence="2" id="KW-0813">Transport</keyword>
<feature type="transmembrane region" description="Helical" evidence="7">
    <location>
        <begin position="142"/>
        <end position="162"/>
    </location>
</feature>
<dbReference type="EMBL" id="CP019646">
    <property type="protein sequence ID" value="AQQ70811.1"/>
    <property type="molecule type" value="Genomic_DNA"/>
</dbReference>
<accession>A0A1Q2MDP0</accession>
<evidence type="ECO:0000256" key="4">
    <source>
        <dbReference type="ARBA" id="ARBA00022692"/>
    </source>
</evidence>
<evidence type="ECO:0000256" key="7">
    <source>
        <dbReference type="SAM" id="Phobius"/>
    </source>
</evidence>
<protein>
    <submittedName>
        <fullName evidence="9">TRAP-type C4-dicarboxylate transport system, small permease component</fullName>
    </submittedName>
</protein>
<reference evidence="10" key="1">
    <citation type="submission" date="2017-02" db="EMBL/GenBank/DDBJ databases">
        <title>Comparative genomics and description of representatives of a novel lineage of planctomycetes thriving in anoxic sediments.</title>
        <authorList>
            <person name="Spring S."/>
            <person name="Bunk B."/>
            <person name="Sproer C."/>
        </authorList>
    </citation>
    <scope>NUCLEOTIDE SEQUENCE [LARGE SCALE GENOMIC DNA]</scope>
    <source>
        <strain evidence="10">SM-Chi-D1</strain>
    </source>
</reference>
<feature type="transmembrane region" description="Helical" evidence="7">
    <location>
        <begin position="102"/>
        <end position="122"/>
    </location>
</feature>
<evidence type="ECO:0000256" key="2">
    <source>
        <dbReference type="ARBA" id="ARBA00022448"/>
    </source>
</evidence>
<dbReference type="STRING" id="1851148.SMSP2_01173"/>
<dbReference type="AlphaFoldDB" id="A0A1Q2MDP0"/>
<organism evidence="9 10">
    <name type="scientific">Limihaloglobus sulfuriphilus</name>
    <dbReference type="NCBI Taxonomy" id="1851148"/>
    <lineage>
        <taxon>Bacteria</taxon>
        <taxon>Pseudomonadati</taxon>
        <taxon>Planctomycetota</taxon>
        <taxon>Phycisphaerae</taxon>
        <taxon>Sedimentisphaerales</taxon>
        <taxon>Sedimentisphaeraceae</taxon>
        <taxon>Limihaloglobus</taxon>
    </lineage>
</organism>
<feature type="domain" description="Tripartite ATP-independent periplasmic transporters DctQ component" evidence="8">
    <location>
        <begin position="34"/>
        <end position="163"/>
    </location>
</feature>
<keyword evidence="10" id="KW-1185">Reference proteome</keyword>
<sequence length="171" mass="19271">MDKFLFRLRTIYVFSLKHLTLGLVVVSGLGVLTMTAVTCLDIILRMKPLNRPITGAYDIVQIAGCISLAAALPYTTAVKGHVAIEFFFQKFNRRGRIIVDSFMRLMAMALFYLMGHHCIIYGNSMLKAKQVTQTLQLPIFWLPWLIGGCCFVVILVIAYNLVNPGREMIKP</sequence>
<keyword evidence="5 7" id="KW-1133">Transmembrane helix</keyword>
<feature type="transmembrane region" description="Helical" evidence="7">
    <location>
        <begin position="20"/>
        <end position="44"/>
    </location>
</feature>
<dbReference type="KEGG" id="pbas:SMSP2_01173"/>
<evidence type="ECO:0000256" key="5">
    <source>
        <dbReference type="ARBA" id="ARBA00022989"/>
    </source>
</evidence>
<comment type="subcellular location">
    <subcellularLocation>
        <location evidence="1">Cell membrane</location>
        <topology evidence="1">Multi-pass membrane protein</topology>
    </subcellularLocation>
</comment>
<evidence type="ECO:0000256" key="3">
    <source>
        <dbReference type="ARBA" id="ARBA00022475"/>
    </source>
</evidence>
<dbReference type="InterPro" id="IPR055348">
    <property type="entry name" value="DctQ"/>
</dbReference>
<evidence type="ECO:0000256" key="6">
    <source>
        <dbReference type="ARBA" id="ARBA00023136"/>
    </source>
</evidence>
<dbReference type="GO" id="GO:0005886">
    <property type="term" value="C:plasma membrane"/>
    <property type="evidence" value="ECO:0007669"/>
    <property type="project" value="UniProtKB-SubCell"/>
</dbReference>
<evidence type="ECO:0000256" key="1">
    <source>
        <dbReference type="ARBA" id="ARBA00004651"/>
    </source>
</evidence>
<keyword evidence="6 7" id="KW-0472">Membrane</keyword>
<name>A0A1Q2MDP0_9BACT</name>